<dbReference type="GO" id="GO:0016787">
    <property type="term" value="F:hydrolase activity"/>
    <property type="evidence" value="ECO:0007669"/>
    <property type="project" value="UniProtKB-KW"/>
</dbReference>
<organism evidence="4 5">
    <name type="scientific">Dankookia rubra</name>
    <dbReference type="NCBI Taxonomy" id="1442381"/>
    <lineage>
        <taxon>Bacteria</taxon>
        <taxon>Pseudomonadati</taxon>
        <taxon>Pseudomonadota</taxon>
        <taxon>Alphaproteobacteria</taxon>
        <taxon>Acetobacterales</taxon>
        <taxon>Roseomonadaceae</taxon>
        <taxon>Dankookia</taxon>
    </lineage>
</organism>
<keyword evidence="1" id="KW-0732">Signal</keyword>
<dbReference type="GO" id="GO:0005576">
    <property type="term" value="C:extracellular region"/>
    <property type="evidence" value="ECO:0007669"/>
    <property type="project" value="InterPro"/>
</dbReference>
<keyword evidence="3" id="KW-0472">Membrane</keyword>
<dbReference type="InterPro" id="IPR050955">
    <property type="entry name" value="Plant_Biomass_Hydrol_Est"/>
</dbReference>
<dbReference type="Pfam" id="PF10503">
    <property type="entry name" value="Esterase_PHB"/>
    <property type="match status" value="1"/>
</dbReference>
<dbReference type="PANTHER" id="PTHR43037:SF1">
    <property type="entry name" value="BLL1128 PROTEIN"/>
    <property type="match status" value="1"/>
</dbReference>
<sequence length="317" mass="33478">MSALLSIWRPAPKDAKQTAAVDRVTAVADFGSNPGGLRMLVYAPARLPPDAPLIVVLHGCQQDAAGFAASAGWLALARRLRCALVLPEQTAENNRGRCFNWHRPVDARRGGGEAGSIRQMVAVATRRFRSDRRRVFVVGLSAGGAMAAALLAAYPATFAAGAAIAGMPVGSASSSAMALLRMHRADPYRSRTALAAAIQVAVPARPARSWPRLSIWQGGRDRTVNPANAEALAAQWAALHGFDASPTTETAPAPGIRCRAWGRPGRAAVELWTIADMGHGFPVDPRRADGECEGPWVVDAGLSAARRIAAFWGIDRG</sequence>
<feature type="transmembrane region" description="Helical" evidence="3">
    <location>
        <begin position="160"/>
        <end position="180"/>
    </location>
</feature>
<comment type="caution">
    <text evidence="4">The sequence shown here is derived from an EMBL/GenBank/DDBJ whole genome shotgun (WGS) entry which is preliminary data.</text>
</comment>
<name>A0A4R5QHA9_9PROT</name>
<dbReference type="InterPro" id="IPR029058">
    <property type="entry name" value="AB_hydrolase_fold"/>
</dbReference>
<dbReference type="Proteomes" id="UP000295096">
    <property type="component" value="Unassembled WGS sequence"/>
</dbReference>
<proteinExistence type="predicted"/>
<dbReference type="EMBL" id="SMSJ01000015">
    <property type="protein sequence ID" value="TDH62001.1"/>
    <property type="molecule type" value="Genomic_DNA"/>
</dbReference>
<dbReference type="SUPFAM" id="SSF53474">
    <property type="entry name" value="alpha/beta-Hydrolases"/>
    <property type="match status" value="2"/>
</dbReference>
<evidence type="ECO:0000313" key="5">
    <source>
        <dbReference type="Proteomes" id="UP000295096"/>
    </source>
</evidence>
<reference evidence="4 5" key="1">
    <citation type="journal article" date="2016" name="J. Microbiol.">
        <title>Dankookia rubra gen. nov., sp. nov., an alphaproteobacterium isolated from sediment of a shallow stream.</title>
        <authorList>
            <person name="Kim W.H."/>
            <person name="Kim D.H."/>
            <person name="Kang K."/>
            <person name="Ahn T.Y."/>
        </authorList>
    </citation>
    <scope>NUCLEOTIDE SEQUENCE [LARGE SCALE GENOMIC DNA]</scope>
    <source>
        <strain evidence="4 5">JCM30602</strain>
    </source>
</reference>
<evidence type="ECO:0000256" key="3">
    <source>
        <dbReference type="SAM" id="Phobius"/>
    </source>
</evidence>
<keyword evidence="5" id="KW-1185">Reference proteome</keyword>
<keyword evidence="3" id="KW-0812">Transmembrane</keyword>
<keyword evidence="2" id="KW-0378">Hydrolase</keyword>
<dbReference type="AlphaFoldDB" id="A0A4R5QHA9"/>
<dbReference type="RefSeq" id="WP_133289153.1">
    <property type="nucleotide sequence ID" value="NZ_SMSJ01000015.1"/>
</dbReference>
<dbReference type="InterPro" id="IPR010126">
    <property type="entry name" value="Esterase_phb"/>
</dbReference>
<gene>
    <name evidence="4" type="ORF">E2C06_13600</name>
</gene>
<dbReference type="OrthoDB" id="9767239at2"/>
<evidence type="ECO:0000256" key="2">
    <source>
        <dbReference type="ARBA" id="ARBA00022801"/>
    </source>
</evidence>
<dbReference type="NCBIfam" id="TIGR01840">
    <property type="entry name" value="esterase_phb"/>
    <property type="match status" value="1"/>
</dbReference>
<evidence type="ECO:0000313" key="4">
    <source>
        <dbReference type="EMBL" id="TDH62001.1"/>
    </source>
</evidence>
<dbReference type="PANTHER" id="PTHR43037">
    <property type="entry name" value="UNNAMED PRODUCT-RELATED"/>
    <property type="match status" value="1"/>
</dbReference>
<keyword evidence="3" id="KW-1133">Transmembrane helix</keyword>
<feature type="transmembrane region" description="Helical" evidence="3">
    <location>
        <begin position="135"/>
        <end position="154"/>
    </location>
</feature>
<protein>
    <submittedName>
        <fullName evidence="4">PHB depolymerase family esterase</fullName>
    </submittedName>
</protein>
<dbReference type="Gene3D" id="3.40.50.1820">
    <property type="entry name" value="alpha/beta hydrolase"/>
    <property type="match status" value="1"/>
</dbReference>
<evidence type="ECO:0000256" key="1">
    <source>
        <dbReference type="ARBA" id="ARBA00022729"/>
    </source>
</evidence>
<accession>A0A4R5QHA9</accession>